<gene>
    <name evidence="1" type="ORF">ST44_07560</name>
</gene>
<dbReference type="Proteomes" id="UP000032046">
    <property type="component" value="Unassembled WGS sequence"/>
</dbReference>
<comment type="caution">
    <text evidence="1">The sequence shown here is derived from an EMBL/GenBank/DDBJ whole genome shotgun (WGS) entry which is preliminary data.</text>
</comment>
<evidence type="ECO:0000313" key="2">
    <source>
        <dbReference type="Proteomes" id="UP000032046"/>
    </source>
</evidence>
<proteinExistence type="predicted"/>
<reference evidence="1 2" key="1">
    <citation type="submission" date="2015-01" db="EMBL/GenBank/DDBJ databases">
        <title>Comparative genomics of non-oral Prevotella species.</title>
        <authorList>
            <person name="Accetto T."/>
            <person name="Nograsek B."/>
            <person name="Avgustin G."/>
        </authorList>
    </citation>
    <scope>NUCLEOTIDE SEQUENCE [LARGE SCALE GENOMIC DNA]</scope>
    <source>
        <strain evidence="1 2">P5-119</strain>
    </source>
</reference>
<accession>A0A0D0ITN7</accession>
<dbReference type="AlphaFoldDB" id="A0A0D0ITN7"/>
<protein>
    <submittedName>
        <fullName evidence="1">Uncharacterized protein</fullName>
    </submittedName>
</protein>
<evidence type="ECO:0000313" key="1">
    <source>
        <dbReference type="EMBL" id="KIP62326.1"/>
    </source>
</evidence>
<sequence length="63" mass="6928">MEKIKKLRLCNLLLMPIALLVLLTSIQMEACGSKFNCFGHAACPTWARCLPLVSKLLAPDGQN</sequence>
<name>A0A0D0ITN7_9BACT</name>
<keyword evidence="2" id="KW-1185">Reference proteome</keyword>
<organism evidence="1 2">
    <name type="scientific">Prevotella pectinovora</name>
    <dbReference type="NCBI Taxonomy" id="1602169"/>
    <lineage>
        <taxon>Bacteria</taxon>
        <taxon>Pseudomonadati</taxon>
        <taxon>Bacteroidota</taxon>
        <taxon>Bacteroidia</taxon>
        <taxon>Bacteroidales</taxon>
        <taxon>Prevotellaceae</taxon>
        <taxon>Prevotella</taxon>
    </lineage>
</organism>
<dbReference type="EMBL" id="JXQK01000055">
    <property type="protein sequence ID" value="KIP62326.1"/>
    <property type="molecule type" value="Genomic_DNA"/>
</dbReference>